<keyword evidence="13" id="KW-1133">Transmembrane helix</keyword>
<comment type="caution">
    <text evidence="15">The sequence shown here is derived from an EMBL/GenBank/DDBJ whole genome shotgun (WGS) entry which is preliminary data.</text>
</comment>
<accession>A0A0N1IHC1</accession>
<evidence type="ECO:0000256" key="10">
    <source>
        <dbReference type="PIRSR" id="PIRSR001558-1"/>
    </source>
</evidence>
<feature type="binding site" evidence="10">
    <location>
        <position position="285"/>
    </location>
    <ligand>
        <name>substrate</name>
    </ligand>
</feature>
<dbReference type="InterPro" id="IPR016185">
    <property type="entry name" value="PreATP-grasp_dom_sf"/>
</dbReference>
<evidence type="ECO:0000256" key="5">
    <source>
        <dbReference type="ARBA" id="ARBA00022723"/>
    </source>
</evidence>
<dbReference type="PIRSF" id="PIRSF001558">
    <property type="entry name" value="GSHase"/>
    <property type="match status" value="1"/>
</dbReference>
<dbReference type="Pfam" id="PF03199">
    <property type="entry name" value="GSH_synthase"/>
    <property type="match status" value="1"/>
</dbReference>
<keyword evidence="5 9" id="KW-0479">Metal-binding</keyword>
<dbReference type="InterPro" id="IPR005615">
    <property type="entry name" value="Glutathione_synthase"/>
</dbReference>
<dbReference type="InterPro" id="IPR014709">
    <property type="entry name" value="Glutathione_synthase_C_euk"/>
</dbReference>
<proteinExistence type="inferred from homology"/>
<evidence type="ECO:0000256" key="9">
    <source>
        <dbReference type="PIRNR" id="PIRNR001558"/>
    </source>
</evidence>
<feature type="domain" description="Glutathione synthase substrate-binding" evidence="14">
    <location>
        <begin position="270"/>
        <end position="392"/>
    </location>
</feature>
<feature type="binding site" evidence="11">
    <location>
        <position position="478"/>
    </location>
    <ligand>
        <name>Mg(2+)</name>
        <dbReference type="ChEBI" id="CHEBI:18420"/>
    </ligand>
</feature>
<dbReference type="PANTHER" id="PTHR11130:SF0">
    <property type="entry name" value="GLUTATHIONE SYNTHETASE"/>
    <property type="match status" value="1"/>
</dbReference>
<comment type="cofactor">
    <cofactor evidence="9 11">
        <name>Mg(2+)</name>
        <dbReference type="ChEBI" id="CHEBI:18420"/>
    </cofactor>
    <text evidence="9 11">Binds 1 Mg(2+) ion per subunit.</text>
</comment>
<dbReference type="SUPFAM" id="SSF56059">
    <property type="entry name" value="Glutathione synthetase ATP-binding domain-like"/>
    <property type="match status" value="1"/>
</dbReference>
<protein>
    <recommendedName>
        <fullName evidence="9">Glutathione synthetase</fullName>
        <shortName evidence="9">GSH-S</shortName>
        <ecNumber evidence="9">6.3.2.3</ecNumber>
    </recommendedName>
</protein>
<evidence type="ECO:0000313" key="15">
    <source>
        <dbReference type="EMBL" id="KPI83668.1"/>
    </source>
</evidence>
<keyword evidence="16" id="KW-1185">Reference proteome</keyword>
<evidence type="ECO:0000256" key="13">
    <source>
        <dbReference type="SAM" id="Phobius"/>
    </source>
</evidence>
<dbReference type="GO" id="GO:0005524">
    <property type="term" value="F:ATP binding"/>
    <property type="evidence" value="ECO:0007669"/>
    <property type="project" value="UniProtKB-UniRule"/>
</dbReference>
<dbReference type="UniPathway" id="UPA00142">
    <property type="reaction ID" value="UER00210"/>
</dbReference>
<keyword evidence="7 9" id="KW-0067">ATP-binding</keyword>
<comment type="pathway">
    <text evidence="1 9">Sulfur metabolism; glutathione biosynthesis; glutathione from L-cysteine and L-glutamate: step 2/2.</text>
</comment>
<evidence type="ECO:0000256" key="3">
    <source>
        <dbReference type="ARBA" id="ARBA00022598"/>
    </source>
</evidence>
<gene>
    <name evidence="15" type="ORF">ABL78_7294</name>
</gene>
<feature type="transmembrane region" description="Helical" evidence="13">
    <location>
        <begin position="609"/>
        <end position="629"/>
    </location>
</feature>
<dbReference type="Gene3D" id="1.10.1080.10">
    <property type="entry name" value="Glutathione Synthetase, Chain A, domain 3"/>
    <property type="match status" value="2"/>
</dbReference>
<evidence type="ECO:0000259" key="14">
    <source>
        <dbReference type="Pfam" id="PF03199"/>
    </source>
</evidence>
<feature type="binding site" evidence="10">
    <location>
        <position position="566"/>
    </location>
    <ligand>
        <name>substrate</name>
    </ligand>
</feature>
<dbReference type="Gene3D" id="3.30.1490.50">
    <property type="match status" value="1"/>
</dbReference>
<feature type="region of interest" description="Disordered" evidence="12">
    <location>
        <begin position="315"/>
        <end position="334"/>
    </location>
</feature>
<dbReference type="AlphaFoldDB" id="A0A0N1IHC1"/>
<evidence type="ECO:0000256" key="2">
    <source>
        <dbReference type="ARBA" id="ARBA00010385"/>
    </source>
</evidence>
<dbReference type="PANTHER" id="PTHR11130">
    <property type="entry name" value="GLUTATHIONE SYNTHETASE"/>
    <property type="match status" value="1"/>
</dbReference>
<comment type="catalytic activity">
    <reaction evidence="9">
        <text>gamma-L-glutamyl-L-cysteine + glycine + ATP = glutathione + ADP + phosphate + H(+)</text>
        <dbReference type="Rhea" id="RHEA:13557"/>
        <dbReference type="ChEBI" id="CHEBI:15378"/>
        <dbReference type="ChEBI" id="CHEBI:30616"/>
        <dbReference type="ChEBI" id="CHEBI:43474"/>
        <dbReference type="ChEBI" id="CHEBI:57305"/>
        <dbReference type="ChEBI" id="CHEBI:57925"/>
        <dbReference type="ChEBI" id="CHEBI:58173"/>
        <dbReference type="ChEBI" id="CHEBI:456216"/>
        <dbReference type="EC" id="6.3.2.3"/>
    </reaction>
</comment>
<keyword evidence="4 9" id="KW-0317">Glutathione biosynthesis</keyword>
<evidence type="ECO:0000256" key="8">
    <source>
        <dbReference type="ARBA" id="ARBA00022842"/>
    </source>
</evidence>
<dbReference type="GO" id="GO:0000287">
    <property type="term" value="F:magnesium ion binding"/>
    <property type="evidence" value="ECO:0007669"/>
    <property type="project" value="UniProtKB-UniRule"/>
</dbReference>
<dbReference type="GO" id="GO:0004363">
    <property type="term" value="F:glutathione synthase activity"/>
    <property type="evidence" value="ECO:0007669"/>
    <property type="project" value="UniProtKB-UniRule"/>
</dbReference>
<dbReference type="Gene3D" id="3.30.470.20">
    <property type="entry name" value="ATP-grasp fold, B domain"/>
    <property type="match status" value="2"/>
</dbReference>
<keyword evidence="6 9" id="KW-0547">Nucleotide-binding</keyword>
<feature type="binding site" evidence="10">
    <location>
        <begin position="513"/>
        <end position="516"/>
    </location>
    <ligand>
        <name>ATP</name>
        <dbReference type="ChEBI" id="CHEBI:30616"/>
    </ligand>
</feature>
<feature type="compositionally biased region" description="Basic and acidic residues" evidence="12">
    <location>
        <begin position="315"/>
        <end position="325"/>
    </location>
</feature>
<organism evidence="15 16">
    <name type="scientific">Leptomonas seymouri</name>
    <dbReference type="NCBI Taxonomy" id="5684"/>
    <lineage>
        <taxon>Eukaryota</taxon>
        <taxon>Discoba</taxon>
        <taxon>Euglenozoa</taxon>
        <taxon>Kinetoplastea</taxon>
        <taxon>Metakinetoplastina</taxon>
        <taxon>Trypanosomatida</taxon>
        <taxon>Trypanosomatidae</taxon>
        <taxon>Leishmaniinae</taxon>
        <taxon>Leptomonas</taxon>
    </lineage>
</organism>
<evidence type="ECO:0000313" key="16">
    <source>
        <dbReference type="Proteomes" id="UP000038009"/>
    </source>
</evidence>
<dbReference type="InterPro" id="IPR004887">
    <property type="entry name" value="GSH_synth_subst-bd"/>
</dbReference>
<feature type="binding site" evidence="10">
    <location>
        <position position="540"/>
    </location>
    <ligand>
        <name>ATP</name>
        <dbReference type="ChEBI" id="CHEBI:30616"/>
    </ligand>
</feature>
<dbReference type="EC" id="6.3.2.3" evidence="9"/>
<evidence type="ECO:0000256" key="4">
    <source>
        <dbReference type="ARBA" id="ARBA00022684"/>
    </source>
</evidence>
<evidence type="ECO:0000256" key="11">
    <source>
        <dbReference type="PIRSR" id="PIRSR001558-2"/>
    </source>
</evidence>
<evidence type="ECO:0000256" key="6">
    <source>
        <dbReference type="ARBA" id="ARBA00022741"/>
    </source>
</evidence>
<dbReference type="GO" id="GO:0005829">
    <property type="term" value="C:cytosol"/>
    <property type="evidence" value="ECO:0007669"/>
    <property type="project" value="TreeGrafter"/>
</dbReference>
<dbReference type="InterPro" id="IPR037013">
    <property type="entry name" value="GSH-S_sub-bd_sf"/>
</dbReference>
<feature type="binding site" evidence="10">
    <location>
        <position position="568"/>
    </location>
    <ligand>
        <name>ATP</name>
        <dbReference type="ChEBI" id="CHEBI:30616"/>
    </ligand>
</feature>
<name>A0A0N1IHC1_LEPSE</name>
<comment type="similarity">
    <text evidence="2 9">Belongs to the eukaryotic GSH synthase family.</text>
</comment>
<dbReference type="Gene3D" id="3.30.1490.250">
    <property type="match status" value="1"/>
</dbReference>
<keyword evidence="13" id="KW-0472">Membrane</keyword>
<dbReference type="GO" id="GO:0043295">
    <property type="term" value="F:glutathione binding"/>
    <property type="evidence" value="ECO:0007669"/>
    <property type="project" value="UniProtKB-UniRule"/>
</dbReference>
<dbReference type="OMA" id="TCIRENA"/>
<keyword evidence="3 9" id="KW-0436">Ligase</keyword>
<keyword evidence="8 9" id="KW-0460">Magnesium</keyword>
<dbReference type="InterPro" id="IPR014042">
    <property type="entry name" value="Glutathione_synthase_a-hlx"/>
</dbReference>
<dbReference type="VEuPathDB" id="TriTrypDB:Lsey_0341_0030"/>
<sequence length="636" mass="69874">MASFNEVLDTLPSEEELMAKCLELGLIIRQSPSFNVTHPSVTLRPMPMKTEVLQQLYDRQLLWNEAINRTARNFEFLRDAMRSTADSDRGFTGRLVTILKNVYLTTPPGASAPVFQPLMLGIFRTDYMRSIDPEPLNAKPAAGAAVAAVSAVSSISNETARQWKNIEINTISCSFAGLGPLVQRFHSYLNQYRMSCISAPAVEEEVKSLSVATSAAARHDMVHTADHQHNSAVQVPAALAAAVHAWQRSVPLANFLHQYEQHTGIVLKPVVLVVIQEGERNTADQYKLALELLEQHRVVSVRRTLMQLHESMRLEHVSSKGHSNDRTTAGTRATEQPQAPFAVVEGKYVVAVAYFRSTYIPEDFPSEGTWGARAQIEGSNAVKCPSIPYHLMTFKKMQQLMCNVTEVLTPICFAGDRRKAEAMAEHFVPQYSLNKDEYARSSKHKQKNDAGAVIDDPEYWVQDAVQHPEKYVLKPQLEGGGNLIAGAKMQRMLRETKADNALYSEIRREYILMRKIHHPPTTGVLFRQGKIHVLENMCSELGIYGVTLSADAGKYLLNEAAGCVVRSKPADVEDGGVMAGVAALDSVQLIGKGRHAGAGGRLSCCCPTMAIVGGVGAVASVAIAAALWASKQRQKS</sequence>
<feature type="binding site" evidence="10">
    <location>
        <position position="395"/>
    </location>
    <ligand>
        <name>ATP</name>
        <dbReference type="ChEBI" id="CHEBI:30616"/>
    </ligand>
</feature>
<dbReference type="Gene3D" id="3.40.50.1760">
    <property type="entry name" value="Glutathione synthase, substrate-binding domain superfamily, eukaryotic"/>
    <property type="match status" value="1"/>
</dbReference>
<evidence type="ECO:0000256" key="12">
    <source>
        <dbReference type="SAM" id="MobiDB-lite"/>
    </source>
</evidence>
<keyword evidence="13" id="KW-0812">Transmembrane</keyword>
<dbReference type="EMBL" id="LJSK01000341">
    <property type="protein sequence ID" value="KPI83668.1"/>
    <property type="molecule type" value="Genomic_DNA"/>
</dbReference>
<evidence type="ECO:0000256" key="1">
    <source>
        <dbReference type="ARBA" id="ARBA00004965"/>
    </source>
</evidence>
<dbReference type="Proteomes" id="UP000038009">
    <property type="component" value="Unassembled WGS sequence"/>
</dbReference>
<dbReference type="Pfam" id="PF03917">
    <property type="entry name" value="GSH_synth_ATP"/>
    <property type="match status" value="1"/>
</dbReference>
<dbReference type="OrthoDB" id="2020073at2759"/>
<evidence type="ECO:0000256" key="7">
    <source>
        <dbReference type="ARBA" id="ARBA00022840"/>
    </source>
</evidence>
<dbReference type="SUPFAM" id="SSF52440">
    <property type="entry name" value="PreATP-grasp domain"/>
    <property type="match status" value="1"/>
</dbReference>
<reference evidence="15 16" key="1">
    <citation type="journal article" date="2015" name="PLoS Pathog.">
        <title>Leptomonas seymouri: Adaptations to the Dixenous Life Cycle Analyzed by Genome Sequencing, Transcriptome Profiling and Co-infection with Leishmania donovani.</title>
        <authorList>
            <person name="Kraeva N."/>
            <person name="Butenko A."/>
            <person name="Hlavacova J."/>
            <person name="Kostygov A."/>
            <person name="Myskova J."/>
            <person name="Grybchuk D."/>
            <person name="Lestinova T."/>
            <person name="Votypka J."/>
            <person name="Volf P."/>
            <person name="Opperdoes F."/>
            <person name="Flegontov P."/>
            <person name="Lukes J."/>
            <person name="Yurchenko V."/>
        </authorList>
    </citation>
    <scope>NUCLEOTIDE SEQUENCE [LARGE SCALE GENOMIC DNA]</scope>
    <source>
        <strain evidence="15 16">ATCC 30220</strain>
    </source>
</reference>
<feature type="binding site" evidence="10">
    <location>
        <position position="574"/>
    </location>
    <ligand>
        <name>ATP</name>
        <dbReference type="ChEBI" id="CHEBI:30616"/>
    </ligand>
</feature>